<name>A0AAD7PSK4_QUISA</name>
<comment type="caution">
    <text evidence="1">The sequence shown here is derived from an EMBL/GenBank/DDBJ whole genome shotgun (WGS) entry which is preliminary data.</text>
</comment>
<evidence type="ECO:0000313" key="1">
    <source>
        <dbReference type="EMBL" id="KAJ7965340.1"/>
    </source>
</evidence>
<dbReference type="PANTHER" id="PTHR33566:SF6">
    <property type="entry name" value="PROTEIN DEFECTIVE IN MERISTEM SILENCING 3"/>
    <property type="match status" value="1"/>
</dbReference>
<dbReference type="AlphaFoldDB" id="A0AAD7PSK4"/>
<evidence type="ECO:0000313" key="2">
    <source>
        <dbReference type="Proteomes" id="UP001163823"/>
    </source>
</evidence>
<gene>
    <name evidence="1" type="ORF">O6P43_014998</name>
</gene>
<keyword evidence="2" id="KW-1185">Reference proteome</keyword>
<organism evidence="1 2">
    <name type="scientific">Quillaja saponaria</name>
    <name type="common">Soap bark tree</name>
    <dbReference type="NCBI Taxonomy" id="32244"/>
    <lineage>
        <taxon>Eukaryota</taxon>
        <taxon>Viridiplantae</taxon>
        <taxon>Streptophyta</taxon>
        <taxon>Embryophyta</taxon>
        <taxon>Tracheophyta</taxon>
        <taxon>Spermatophyta</taxon>
        <taxon>Magnoliopsida</taxon>
        <taxon>eudicotyledons</taxon>
        <taxon>Gunneridae</taxon>
        <taxon>Pentapetalae</taxon>
        <taxon>rosids</taxon>
        <taxon>fabids</taxon>
        <taxon>Fabales</taxon>
        <taxon>Quillajaceae</taxon>
        <taxon>Quillaja</taxon>
    </lineage>
</organism>
<reference evidence="1" key="1">
    <citation type="journal article" date="2023" name="Science">
        <title>Elucidation of the pathway for biosynthesis of saponin adjuvants from the soapbark tree.</title>
        <authorList>
            <person name="Reed J."/>
            <person name="Orme A."/>
            <person name="El-Demerdash A."/>
            <person name="Owen C."/>
            <person name="Martin L.B.B."/>
            <person name="Misra R.C."/>
            <person name="Kikuchi S."/>
            <person name="Rejzek M."/>
            <person name="Martin A.C."/>
            <person name="Harkess A."/>
            <person name="Leebens-Mack J."/>
            <person name="Louveau T."/>
            <person name="Stephenson M.J."/>
            <person name="Osbourn A."/>
        </authorList>
    </citation>
    <scope>NUCLEOTIDE SEQUENCE</scope>
    <source>
        <strain evidence="1">S10</strain>
    </source>
</reference>
<proteinExistence type="predicted"/>
<dbReference type="PANTHER" id="PTHR33566">
    <property type="entry name" value="EN/SPM-LIKE TRANSPOSON-RELATED"/>
    <property type="match status" value="1"/>
</dbReference>
<dbReference type="Proteomes" id="UP001163823">
    <property type="component" value="Chromosome 6"/>
</dbReference>
<accession>A0AAD7PSK4</accession>
<protein>
    <submittedName>
        <fullName evidence="1">Protein DEFECTIVE IN MERISTEM SILENCING 3</fullName>
    </submittedName>
</protein>
<sequence length="376" mass="42436">MQVDANEMSIVARDKGFSQAESIIQVSQKLQHDLHSLGHDWKFHFSNTLKIENEDGSCLTSEEETNEQILRHEKSAAGILCQLKNRRETQASHLPLAKDVVGIVATLGKVEDDDVSRIFSEYLGMETMLAIVCRTYEGVKALEMYDNEGCINKSSGLHGLGASIGRSLDGRFLVICLESMRPYAGKFLADDPQRRLNILKPRLPNGECPAGFLGFAVNMINVDCENLFCLTPSGYGLRETLFYNLFSRLQVYKTRVDMIQALPCISDGALSLDGGIIRSNGVFSTGSREDVDVRFPKASERSRQPEHYIETEMQIKEMRWKKDKIVDDLKREQGLLNGAKFDFDRKKNEFLKFLTESSSYASQCQVQTAQDQFMSR</sequence>
<dbReference type="EMBL" id="JARAOO010000006">
    <property type="protein sequence ID" value="KAJ7965340.1"/>
    <property type="molecule type" value="Genomic_DNA"/>
</dbReference>
<dbReference type="KEGG" id="qsa:O6P43_014998"/>